<evidence type="ECO:0000256" key="1">
    <source>
        <dbReference type="ARBA" id="ARBA00004651"/>
    </source>
</evidence>
<dbReference type="GO" id="GO:0005886">
    <property type="term" value="C:plasma membrane"/>
    <property type="evidence" value="ECO:0007669"/>
    <property type="project" value="UniProtKB-SubCell"/>
</dbReference>
<dbReference type="PROSITE" id="PS50262">
    <property type="entry name" value="G_PROTEIN_RECEP_F1_2"/>
    <property type="match status" value="1"/>
</dbReference>
<organism evidence="14 15">
    <name type="scientific">Danionella cerebrum</name>
    <dbReference type="NCBI Taxonomy" id="2873325"/>
    <lineage>
        <taxon>Eukaryota</taxon>
        <taxon>Metazoa</taxon>
        <taxon>Chordata</taxon>
        <taxon>Craniata</taxon>
        <taxon>Vertebrata</taxon>
        <taxon>Euteleostomi</taxon>
        <taxon>Actinopterygii</taxon>
        <taxon>Neopterygii</taxon>
        <taxon>Teleostei</taxon>
        <taxon>Ostariophysi</taxon>
        <taxon>Cypriniformes</taxon>
        <taxon>Danionidae</taxon>
        <taxon>Danioninae</taxon>
        <taxon>Danionella</taxon>
    </lineage>
</organism>
<dbReference type="EMBL" id="SRMA01026647">
    <property type="protein sequence ID" value="TRY81247.1"/>
    <property type="molecule type" value="Genomic_DNA"/>
</dbReference>
<keyword evidence="6" id="KW-0297">G-protein coupled receptor</keyword>
<keyword evidence="4 12" id="KW-0812">Transmembrane</keyword>
<dbReference type="GO" id="GO:0042277">
    <property type="term" value="F:peptide binding"/>
    <property type="evidence" value="ECO:0007669"/>
    <property type="project" value="TreeGrafter"/>
</dbReference>
<dbReference type="PANTHER" id="PTHR24241">
    <property type="entry name" value="NEUROPEPTIDE RECEPTOR-RELATED G-PROTEIN COUPLED RECEPTOR"/>
    <property type="match status" value="1"/>
</dbReference>
<keyword evidence="7 12" id="KW-0472">Membrane</keyword>
<dbReference type="PRINTS" id="PR00237">
    <property type="entry name" value="GPCRRHODOPSN"/>
</dbReference>
<keyword evidence="15" id="KW-1185">Reference proteome</keyword>
<protein>
    <recommendedName>
        <fullName evidence="11">Type II GnRH receptor</fullName>
    </recommendedName>
</protein>
<feature type="transmembrane region" description="Helical" evidence="12">
    <location>
        <begin position="240"/>
        <end position="262"/>
    </location>
</feature>
<reference evidence="14 15" key="1">
    <citation type="journal article" date="2019" name="Sci. Data">
        <title>Hybrid genome assembly and annotation of Danionella translucida.</title>
        <authorList>
            <person name="Kadobianskyi M."/>
            <person name="Schulze L."/>
            <person name="Schuelke M."/>
            <person name="Judkewitz B."/>
        </authorList>
    </citation>
    <scope>NUCLEOTIDE SEQUENCE [LARGE SCALE GENOMIC DNA]</scope>
    <source>
        <strain evidence="14 15">Bolton</strain>
    </source>
</reference>
<dbReference type="Gene3D" id="1.20.1070.10">
    <property type="entry name" value="Rhodopsin 7-helix transmembrane proteins"/>
    <property type="match status" value="1"/>
</dbReference>
<feature type="transmembrane region" description="Helical" evidence="12">
    <location>
        <begin position="28"/>
        <end position="44"/>
    </location>
</feature>
<evidence type="ECO:0000256" key="2">
    <source>
        <dbReference type="ARBA" id="ARBA00022475"/>
    </source>
</evidence>
<evidence type="ECO:0000256" key="6">
    <source>
        <dbReference type="ARBA" id="ARBA00023040"/>
    </source>
</evidence>
<evidence type="ECO:0000256" key="12">
    <source>
        <dbReference type="SAM" id="Phobius"/>
    </source>
</evidence>
<evidence type="ECO:0000256" key="7">
    <source>
        <dbReference type="ARBA" id="ARBA00023136"/>
    </source>
</evidence>
<keyword evidence="2" id="KW-1003">Cell membrane</keyword>
<dbReference type="InterPro" id="IPR000276">
    <property type="entry name" value="GPCR_Rhodpsn"/>
</dbReference>
<comment type="caution">
    <text evidence="14">The sequence shown here is derived from an EMBL/GenBank/DDBJ whole genome shotgun (WGS) entry which is preliminary data.</text>
</comment>
<feature type="transmembrane region" description="Helical" evidence="12">
    <location>
        <begin position="94"/>
        <end position="117"/>
    </location>
</feature>
<dbReference type="STRING" id="623744.A0A553PUA6"/>
<evidence type="ECO:0000313" key="15">
    <source>
        <dbReference type="Proteomes" id="UP000316079"/>
    </source>
</evidence>
<dbReference type="SUPFAM" id="SSF81321">
    <property type="entry name" value="Family A G protein-coupled receptor-like"/>
    <property type="match status" value="1"/>
</dbReference>
<dbReference type="InterPro" id="IPR001658">
    <property type="entry name" value="GphnRH_fam_rcpt"/>
</dbReference>
<sequence length="335" mass="38455">MPSNSSLLVPLFTPAAQARVCATLLLFLFGVLSNLALLLSVCVGRGRSLAPHLRPLVLSLASADLMMSVLVMPMDAVWNVTVQWRGGDFLCRTLSFIKLFCMQSAAAILVVISLDRLEAVLRPLESANAPWRNRRRILSAWSLSALIASPQLFIFRTVTAEGVNFTQCVTHGSFRERWHETTYNMFHFTTLYVIPLLMMSFCYSCILIEINRQMHRGESLGRCGTGLISRARMKTLRMTVIIVLSFLLCWTPYYLLGVWYWFHPQMLERTPEYIHHMLFVFGNLNTCCDPVIYGMYMPSFRSDLVQFCCCWTRRTKQRTLDRPQKQKEPDKAREA</sequence>
<dbReference type="GO" id="GO:0016500">
    <property type="term" value="F:protein-hormone receptor activity"/>
    <property type="evidence" value="ECO:0007669"/>
    <property type="project" value="InterPro"/>
</dbReference>
<keyword evidence="10" id="KW-0807">Transducer</keyword>
<evidence type="ECO:0000256" key="3">
    <source>
        <dbReference type="ARBA" id="ARBA00022553"/>
    </source>
</evidence>
<gene>
    <name evidence="14" type="ORF">DNTS_000542</name>
</gene>
<dbReference type="Pfam" id="PF00001">
    <property type="entry name" value="7tm_1"/>
    <property type="match status" value="1"/>
</dbReference>
<comment type="subcellular location">
    <subcellularLocation>
        <location evidence="1">Cell membrane</location>
        <topology evidence="1">Multi-pass membrane protein</topology>
    </subcellularLocation>
</comment>
<keyword evidence="3" id="KW-0597">Phosphoprotein</keyword>
<evidence type="ECO:0000256" key="10">
    <source>
        <dbReference type="ARBA" id="ARBA00023224"/>
    </source>
</evidence>
<evidence type="ECO:0000256" key="4">
    <source>
        <dbReference type="ARBA" id="ARBA00022692"/>
    </source>
</evidence>
<evidence type="ECO:0000256" key="9">
    <source>
        <dbReference type="ARBA" id="ARBA00023170"/>
    </source>
</evidence>
<dbReference type="AlphaFoldDB" id="A0A553PUA6"/>
<evidence type="ECO:0000259" key="13">
    <source>
        <dbReference type="PROSITE" id="PS50262"/>
    </source>
</evidence>
<keyword evidence="9" id="KW-0675">Receptor</keyword>
<feature type="domain" description="G-protein coupled receptors family 1 profile" evidence="13">
    <location>
        <begin position="33"/>
        <end position="293"/>
    </location>
</feature>
<evidence type="ECO:0000256" key="5">
    <source>
        <dbReference type="ARBA" id="ARBA00022989"/>
    </source>
</evidence>
<name>A0A553PUA6_9TELE</name>
<dbReference type="PRINTS" id="PR00529">
    <property type="entry name" value="GNADOTRPHINR"/>
</dbReference>
<accession>A0A553PUA6</accession>
<feature type="transmembrane region" description="Helical" evidence="12">
    <location>
        <begin position="56"/>
        <end position="74"/>
    </location>
</feature>
<keyword evidence="5 12" id="KW-1133">Transmembrane helix</keyword>
<dbReference type="FunFam" id="1.20.1070.10:FF:000199">
    <property type="entry name" value="Gonadotropin-releasing hormone II receptor"/>
    <property type="match status" value="1"/>
</dbReference>
<feature type="transmembrane region" description="Helical" evidence="12">
    <location>
        <begin position="185"/>
        <end position="208"/>
    </location>
</feature>
<dbReference type="OrthoDB" id="6022667at2759"/>
<dbReference type="GO" id="GO:0032870">
    <property type="term" value="P:cellular response to hormone stimulus"/>
    <property type="evidence" value="ECO:0007669"/>
    <property type="project" value="TreeGrafter"/>
</dbReference>
<dbReference type="InterPro" id="IPR017452">
    <property type="entry name" value="GPCR_Rhodpsn_7TM"/>
</dbReference>
<feature type="transmembrane region" description="Helical" evidence="12">
    <location>
        <begin position="137"/>
        <end position="155"/>
    </location>
</feature>
<dbReference type="GO" id="GO:0004930">
    <property type="term" value="F:G protein-coupled receptor activity"/>
    <property type="evidence" value="ECO:0007669"/>
    <property type="project" value="UniProtKB-KW"/>
</dbReference>
<proteinExistence type="predicted"/>
<evidence type="ECO:0000256" key="11">
    <source>
        <dbReference type="ARBA" id="ARBA00082552"/>
    </source>
</evidence>
<dbReference type="Proteomes" id="UP000316079">
    <property type="component" value="Unassembled WGS sequence"/>
</dbReference>
<keyword evidence="8" id="KW-1015">Disulfide bond</keyword>
<dbReference type="PANTHER" id="PTHR24241:SF183">
    <property type="entry name" value="GONADOTROPIN RELEASING HORMONE RECEPTOR"/>
    <property type="match status" value="1"/>
</dbReference>
<evidence type="ECO:0000313" key="14">
    <source>
        <dbReference type="EMBL" id="TRY81247.1"/>
    </source>
</evidence>
<evidence type="ECO:0000256" key="8">
    <source>
        <dbReference type="ARBA" id="ARBA00023157"/>
    </source>
</evidence>